<gene>
    <name evidence="1" type="ORF">L210DRAFT_3648726</name>
</gene>
<proteinExistence type="predicted"/>
<accession>A0AAD4BNF0</accession>
<comment type="caution">
    <text evidence="1">The sequence shown here is derived from an EMBL/GenBank/DDBJ whole genome shotgun (WGS) entry which is preliminary data.</text>
</comment>
<name>A0AAD4BNF0_BOLED</name>
<dbReference type="AlphaFoldDB" id="A0AAD4BNF0"/>
<dbReference type="Proteomes" id="UP001194468">
    <property type="component" value="Unassembled WGS sequence"/>
</dbReference>
<evidence type="ECO:0000313" key="1">
    <source>
        <dbReference type="EMBL" id="KAF8435045.1"/>
    </source>
</evidence>
<protein>
    <submittedName>
        <fullName evidence="1">Uncharacterized protein</fullName>
    </submittedName>
</protein>
<reference evidence="1" key="1">
    <citation type="submission" date="2019-10" db="EMBL/GenBank/DDBJ databases">
        <authorList>
            <consortium name="DOE Joint Genome Institute"/>
            <person name="Kuo A."/>
            <person name="Miyauchi S."/>
            <person name="Kiss E."/>
            <person name="Drula E."/>
            <person name="Kohler A."/>
            <person name="Sanchez-Garcia M."/>
            <person name="Andreopoulos B."/>
            <person name="Barry K.W."/>
            <person name="Bonito G."/>
            <person name="Buee M."/>
            <person name="Carver A."/>
            <person name="Chen C."/>
            <person name="Cichocki N."/>
            <person name="Clum A."/>
            <person name="Culley D."/>
            <person name="Crous P.W."/>
            <person name="Fauchery L."/>
            <person name="Girlanda M."/>
            <person name="Hayes R."/>
            <person name="Keri Z."/>
            <person name="LaButti K."/>
            <person name="Lipzen A."/>
            <person name="Lombard V."/>
            <person name="Magnuson J."/>
            <person name="Maillard F."/>
            <person name="Morin E."/>
            <person name="Murat C."/>
            <person name="Nolan M."/>
            <person name="Ohm R."/>
            <person name="Pangilinan J."/>
            <person name="Pereira M."/>
            <person name="Perotto S."/>
            <person name="Peter M."/>
            <person name="Riley R."/>
            <person name="Sitrit Y."/>
            <person name="Stielow B."/>
            <person name="Szollosi G."/>
            <person name="Zifcakova L."/>
            <person name="Stursova M."/>
            <person name="Spatafora J.W."/>
            <person name="Tedersoo L."/>
            <person name="Vaario L.-M."/>
            <person name="Yamada A."/>
            <person name="Yan M."/>
            <person name="Wang P."/>
            <person name="Xu J."/>
            <person name="Bruns T."/>
            <person name="Baldrian P."/>
            <person name="Vilgalys R."/>
            <person name="Henrissat B."/>
            <person name="Grigoriev I.V."/>
            <person name="Hibbett D."/>
            <person name="Nagy L.G."/>
            <person name="Martin F.M."/>
        </authorList>
    </citation>
    <scope>NUCLEOTIDE SEQUENCE</scope>
    <source>
        <strain evidence="1">BED1</strain>
    </source>
</reference>
<evidence type="ECO:0000313" key="2">
    <source>
        <dbReference type="Proteomes" id="UP001194468"/>
    </source>
</evidence>
<keyword evidence="2" id="KW-1185">Reference proteome</keyword>
<dbReference type="EMBL" id="WHUW01000026">
    <property type="protein sequence ID" value="KAF8435045.1"/>
    <property type="molecule type" value="Genomic_DNA"/>
</dbReference>
<sequence length="168" mass="18399">MPSLLSSLLPDTVSVTRVIALAKVAVRQTPRLLPTTLLPDIQSRARLLLAGSRPTRQVGLLSQAEERSALLPIHSLSRPSAPSRPPPLVGLAYRATSKDSCIMYVVARAIVGRRFSRTAKPPRAGPGLEWEVHMGSFEGNERKLRDLDRMGSECNDRSLVQAALTWIN</sequence>
<organism evidence="1 2">
    <name type="scientific">Boletus edulis BED1</name>
    <dbReference type="NCBI Taxonomy" id="1328754"/>
    <lineage>
        <taxon>Eukaryota</taxon>
        <taxon>Fungi</taxon>
        <taxon>Dikarya</taxon>
        <taxon>Basidiomycota</taxon>
        <taxon>Agaricomycotina</taxon>
        <taxon>Agaricomycetes</taxon>
        <taxon>Agaricomycetidae</taxon>
        <taxon>Boletales</taxon>
        <taxon>Boletineae</taxon>
        <taxon>Boletaceae</taxon>
        <taxon>Boletoideae</taxon>
        <taxon>Boletus</taxon>
    </lineage>
</organism>
<reference evidence="1" key="2">
    <citation type="journal article" date="2020" name="Nat. Commun.">
        <title>Large-scale genome sequencing of mycorrhizal fungi provides insights into the early evolution of symbiotic traits.</title>
        <authorList>
            <person name="Miyauchi S."/>
            <person name="Kiss E."/>
            <person name="Kuo A."/>
            <person name="Drula E."/>
            <person name="Kohler A."/>
            <person name="Sanchez-Garcia M."/>
            <person name="Morin E."/>
            <person name="Andreopoulos B."/>
            <person name="Barry K.W."/>
            <person name="Bonito G."/>
            <person name="Buee M."/>
            <person name="Carver A."/>
            <person name="Chen C."/>
            <person name="Cichocki N."/>
            <person name="Clum A."/>
            <person name="Culley D."/>
            <person name="Crous P.W."/>
            <person name="Fauchery L."/>
            <person name="Girlanda M."/>
            <person name="Hayes R.D."/>
            <person name="Keri Z."/>
            <person name="LaButti K."/>
            <person name="Lipzen A."/>
            <person name="Lombard V."/>
            <person name="Magnuson J."/>
            <person name="Maillard F."/>
            <person name="Murat C."/>
            <person name="Nolan M."/>
            <person name="Ohm R.A."/>
            <person name="Pangilinan J."/>
            <person name="Pereira M.F."/>
            <person name="Perotto S."/>
            <person name="Peter M."/>
            <person name="Pfister S."/>
            <person name="Riley R."/>
            <person name="Sitrit Y."/>
            <person name="Stielow J.B."/>
            <person name="Szollosi G."/>
            <person name="Zifcakova L."/>
            <person name="Stursova M."/>
            <person name="Spatafora J.W."/>
            <person name="Tedersoo L."/>
            <person name="Vaario L.M."/>
            <person name="Yamada A."/>
            <person name="Yan M."/>
            <person name="Wang P."/>
            <person name="Xu J."/>
            <person name="Bruns T."/>
            <person name="Baldrian P."/>
            <person name="Vilgalys R."/>
            <person name="Dunand C."/>
            <person name="Henrissat B."/>
            <person name="Grigoriev I.V."/>
            <person name="Hibbett D."/>
            <person name="Nagy L.G."/>
            <person name="Martin F.M."/>
        </authorList>
    </citation>
    <scope>NUCLEOTIDE SEQUENCE</scope>
    <source>
        <strain evidence="1">BED1</strain>
    </source>
</reference>